<keyword evidence="13" id="KW-0325">Glycoprotein</keyword>
<keyword evidence="6 15" id="KW-0349">Heme</keyword>
<evidence type="ECO:0000256" key="8">
    <source>
        <dbReference type="ARBA" id="ARBA00022723"/>
    </source>
</evidence>
<evidence type="ECO:0000259" key="18">
    <source>
        <dbReference type="PROSITE" id="PS52012"/>
    </source>
</evidence>
<dbReference type="GO" id="GO:0046872">
    <property type="term" value="F:metal ion binding"/>
    <property type="evidence" value="ECO:0007669"/>
    <property type="project" value="UniProtKB-UniRule"/>
</dbReference>
<reference evidence="19" key="1">
    <citation type="submission" date="2021-01" db="EMBL/GenBank/DDBJ databases">
        <title>Chromosome-level genome assembly of a human fungal pathogen reveals clustering of transcriptionally co-regulated genes.</title>
        <authorList>
            <person name="Voorhies M."/>
            <person name="Cohen S."/>
            <person name="Shea T.P."/>
            <person name="Petrus S."/>
            <person name="Munoz J.F."/>
            <person name="Poplawski S."/>
            <person name="Goldman W.E."/>
            <person name="Michael T."/>
            <person name="Cuomo C.A."/>
            <person name="Sil A."/>
            <person name="Beyhan S."/>
        </authorList>
    </citation>
    <scope>NUCLEOTIDE SEQUENCE</scope>
    <source>
        <strain evidence="19">WU24</strain>
    </source>
</reference>
<keyword evidence="9 17" id="KW-0732">Signal</keyword>
<dbReference type="PANTHER" id="PTHR37928:SF2">
    <property type="entry name" value="GPI ANCHORED CFEM DOMAIN PROTEIN (AFU_ORTHOLOGUE AFUA_6G10580)"/>
    <property type="match status" value="1"/>
</dbReference>
<evidence type="ECO:0000256" key="5">
    <source>
        <dbReference type="ARBA" id="ARBA00022525"/>
    </source>
</evidence>
<evidence type="ECO:0000256" key="13">
    <source>
        <dbReference type="ARBA" id="ARBA00023180"/>
    </source>
</evidence>
<keyword evidence="5" id="KW-0964">Secreted</keyword>
<evidence type="ECO:0000256" key="6">
    <source>
        <dbReference type="ARBA" id="ARBA00022617"/>
    </source>
</evidence>
<dbReference type="OrthoDB" id="3767534at2759"/>
<feature type="disulfide bond" evidence="15">
    <location>
        <begin position="50"/>
        <end position="83"/>
    </location>
</feature>
<evidence type="ECO:0000256" key="15">
    <source>
        <dbReference type="PROSITE-ProRule" id="PRU01356"/>
    </source>
</evidence>
<evidence type="ECO:0000256" key="7">
    <source>
        <dbReference type="ARBA" id="ARBA00022622"/>
    </source>
</evidence>
<comment type="caution">
    <text evidence="15">Lacks conserved residue(s) required for the propagation of feature annotation.</text>
</comment>
<evidence type="ECO:0000256" key="3">
    <source>
        <dbReference type="ARBA" id="ARBA00010031"/>
    </source>
</evidence>
<evidence type="ECO:0000256" key="4">
    <source>
        <dbReference type="ARBA" id="ARBA00022475"/>
    </source>
</evidence>
<keyword evidence="4" id="KW-1003">Cell membrane</keyword>
<feature type="compositionally biased region" description="Polar residues" evidence="16">
    <location>
        <begin position="98"/>
        <end position="141"/>
    </location>
</feature>
<name>A0A8A1M8Y3_AJECA</name>
<proteinExistence type="inferred from homology"/>
<feature type="region of interest" description="Disordered" evidence="16">
    <location>
        <begin position="98"/>
        <end position="155"/>
    </location>
</feature>
<dbReference type="Pfam" id="PF05730">
    <property type="entry name" value="CFEM"/>
    <property type="match status" value="1"/>
</dbReference>
<gene>
    <name evidence="19" type="ORF">I7I51_00054</name>
</gene>
<dbReference type="InterPro" id="IPR051735">
    <property type="entry name" value="CFEM_domain"/>
</dbReference>
<keyword evidence="7" id="KW-0336">GPI-anchor</keyword>
<dbReference type="EMBL" id="CP069114">
    <property type="protein sequence ID" value="QSS62998.1"/>
    <property type="molecule type" value="Genomic_DNA"/>
</dbReference>
<dbReference type="Proteomes" id="UP000663671">
    <property type="component" value="Chromosome 1"/>
</dbReference>
<dbReference type="VEuPathDB" id="FungiDB:I7I51_00054"/>
<evidence type="ECO:0000313" key="19">
    <source>
        <dbReference type="EMBL" id="QSS62998.1"/>
    </source>
</evidence>
<keyword evidence="8 15" id="KW-0479">Metal-binding</keyword>
<dbReference type="GO" id="GO:0005576">
    <property type="term" value="C:extracellular region"/>
    <property type="evidence" value="ECO:0007669"/>
    <property type="project" value="UniProtKB-SubCell"/>
</dbReference>
<feature type="compositionally biased region" description="Low complexity" evidence="16">
    <location>
        <begin position="142"/>
        <end position="155"/>
    </location>
</feature>
<accession>A0A8A1M8Y3</accession>
<dbReference type="InterPro" id="IPR008427">
    <property type="entry name" value="Extracellular_membr_CFEM_dom"/>
</dbReference>
<keyword evidence="14" id="KW-0449">Lipoprotein</keyword>
<comment type="similarity">
    <text evidence="3">Belongs to the RBT5 family.</text>
</comment>
<feature type="domain" description="CFEM" evidence="18">
    <location>
        <begin position="1"/>
        <end position="108"/>
    </location>
</feature>
<feature type="chain" id="PRO_5034449465" evidence="17">
    <location>
        <begin position="19"/>
        <end position="187"/>
    </location>
</feature>
<evidence type="ECO:0000256" key="9">
    <source>
        <dbReference type="ARBA" id="ARBA00022729"/>
    </source>
</evidence>
<dbReference type="PANTHER" id="PTHR37928">
    <property type="entry name" value="CFEM DOMAIN PROTEIN (AFU_ORTHOLOGUE AFUA_6G14090)"/>
    <property type="match status" value="1"/>
</dbReference>
<evidence type="ECO:0000256" key="17">
    <source>
        <dbReference type="SAM" id="SignalP"/>
    </source>
</evidence>
<evidence type="ECO:0000256" key="2">
    <source>
        <dbReference type="ARBA" id="ARBA00004613"/>
    </source>
</evidence>
<dbReference type="PROSITE" id="PS52012">
    <property type="entry name" value="CFEM"/>
    <property type="match status" value="1"/>
</dbReference>
<keyword evidence="10 15" id="KW-0408">Iron</keyword>
<keyword evidence="11" id="KW-0472">Membrane</keyword>
<protein>
    <submittedName>
        <fullName evidence="19">Proline-rich antigen</fullName>
    </submittedName>
</protein>
<dbReference type="AlphaFoldDB" id="A0A8A1M8Y3"/>
<feature type="signal peptide" evidence="17">
    <location>
        <begin position="1"/>
        <end position="18"/>
    </location>
</feature>
<dbReference type="GO" id="GO:0005886">
    <property type="term" value="C:plasma membrane"/>
    <property type="evidence" value="ECO:0007669"/>
    <property type="project" value="UniProtKB-SubCell"/>
</dbReference>
<sequence length="187" mass="18261">MQFSHALIALVAASLANAQLPDIPQCAFQCFAEALGSDGCSSVTDFACHCKVPTLPAKITPCVEAACPPQDQASVSNLVVSQCSAAGVPIVLPPVGTGSATGTSAQPTGAPTESATGTLTPYPTESAPVTTPSVTEGQTPKPTGTGSYTIPTPTGTGTVPPAPGAGSNLNANIGGIAAALLALAAYL</sequence>
<evidence type="ECO:0000256" key="1">
    <source>
        <dbReference type="ARBA" id="ARBA00004609"/>
    </source>
</evidence>
<evidence type="ECO:0000313" key="20">
    <source>
        <dbReference type="Proteomes" id="UP000663671"/>
    </source>
</evidence>
<dbReference type="GO" id="GO:0098552">
    <property type="term" value="C:side of membrane"/>
    <property type="evidence" value="ECO:0007669"/>
    <property type="project" value="UniProtKB-KW"/>
</dbReference>
<evidence type="ECO:0000256" key="11">
    <source>
        <dbReference type="ARBA" id="ARBA00023136"/>
    </source>
</evidence>
<evidence type="ECO:0000256" key="14">
    <source>
        <dbReference type="ARBA" id="ARBA00023288"/>
    </source>
</evidence>
<evidence type="ECO:0000256" key="16">
    <source>
        <dbReference type="SAM" id="MobiDB-lite"/>
    </source>
</evidence>
<evidence type="ECO:0000256" key="12">
    <source>
        <dbReference type="ARBA" id="ARBA00023157"/>
    </source>
</evidence>
<feature type="binding site" description="axial binding residue" evidence="15">
    <location>
        <position position="45"/>
    </location>
    <ligand>
        <name>heme</name>
        <dbReference type="ChEBI" id="CHEBI:30413"/>
    </ligand>
    <ligandPart>
        <name>Fe</name>
        <dbReference type="ChEBI" id="CHEBI:18248"/>
    </ligandPart>
</feature>
<keyword evidence="12 15" id="KW-1015">Disulfide bond</keyword>
<comment type="subcellular location">
    <subcellularLocation>
        <location evidence="1">Cell membrane</location>
        <topology evidence="1">Lipid-anchor</topology>
        <topology evidence="1">GPI-anchor</topology>
    </subcellularLocation>
    <subcellularLocation>
        <location evidence="2">Secreted</location>
    </subcellularLocation>
</comment>
<organism evidence="19 20">
    <name type="scientific">Ajellomyces capsulatus</name>
    <name type="common">Darling's disease fungus</name>
    <name type="synonym">Histoplasma capsulatum</name>
    <dbReference type="NCBI Taxonomy" id="5037"/>
    <lineage>
        <taxon>Eukaryota</taxon>
        <taxon>Fungi</taxon>
        <taxon>Dikarya</taxon>
        <taxon>Ascomycota</taxon>
        <taxon>Pezizomycotina</taxon>
        <taxon>Eurotiomycetes</taxon>
        <taxon>Eurotiomycetidae</taxon>
        <taxon>Onygenales</taxon>
        <taxon>Ajellomycetaceae</taxon>
        <taxon>Histoplasma</taxon>
    </lineage>
</organism>
<evidence type="ECO:0000256" key="10">
    <source>
        <dbReference type="ARBA" id="ARBA00023004"/>
    </source>
</evidence>
<dbReference type="SMART" id="SM00747">
    <property type="entry name" value="CFEM"/>
    <property type="match status" value="1"/>
</dbReference>